<keyword evidence="11" id="KW-1185">Reference proteome</keyword>
<evidence type="ECO:0000313" key="11">
    <source>
        <dbReference type="Proteomes" id="UP000186922"/>
    </source>
</evidence>
<feature type="region of interest" description="Disordered" evidence="8">
    <location>
        <begin position="184"/>
        <end position="207"/>
    </location>
</feature>
<evidence type="ECO:0000256" key="3">
    <source>
        <dbReference type="ARBA" id="ARBA00023125"/>
    </source>
</evidence>
<dbReference type="PANTHER" id="PTHR24329:SF516">
    <property type="entry name" value="HOMEOBOX PROTEIN GOOSECOID"/>
    <property type="match status" value="1"/>
</dbReference>
<evidence type="ECO:0000313" key="10">
    <source>
        <dbReference type="EMBL" id="GAU97305.1"/>
    </source>
</evidence>
<dbReference type="GO" id="GO:0005634">
    <property type="term" value="C:nucleus"/>
    <property type="evidence" value="ECO:0007669"/>
    <property type="project" value="UniProtKB-SubCell"/>
</dbReference>
<dbReference type="PROSITE" id="PS00027">
    <property type="entry name" value="HOMEOBOX_1"/>
    <property type="match status" value="1"/>
</dbReference>
<evidence type="ECO:0000256" key="1">
    <source>
        <dbReference type="ARBA" id="ARBA00004123"/>
    </source>
</evidence>
<dbReference type="OrthoDB" id="3225452at2759"/>
<sequence>MFPGCFGASSGSTNSAAAMAAAAAAVAHGVNFMGQYNCSNLGMGHHNSISSHKRKRRHRTIFTEEQLEQLEDTFQRTHYPDVLLREELAVKVELKEERVEVWFKNRRAKWRKQKRDEQEQLRKAGVALHSSSHRNESKAREGDAKRNTERPKEGTDKPSDRTMKTSAQTFGLISACKIEDLHDDCSNDTSSSLSDDSDQPIMKDRKC</sequence>
<feature type="DNA-binding region" description="Homeobox" evidence="6">
    <location>
        <begin position="55"/>
        <end position="114"/>
    </location>
</feature>
<gene>
    <name evidence="10" type="primary">RvY_08626</name>
    <name evidence="10" type="synonym">RvY_08626.1</name>
    <name evidence="10" type="ORF">RvY_08626-1</name>
</gene>
<evidence type="ECO:0000256" key="2">
    <source>
        <dbReference type="ARBA" id="ARBA00006503"/>
    </source>
</evidence>
<dbReference type="InterPro" id="IPR001356">
    <property type="entry name" value="HD"/>
</dbReference>
<reference evidence="10 11" key="1">
    <citation type="journal article" date="2016" name="Nat. Commun.">
        <title>Extremotolerant tardigrade genome and improved radiotolerance of human cultured cells by tardigrade-unique protein.</title>
        <authorList>
            <person name="Hashimoto T."/>
            <person name="Horikawa D.D."/>
            <person name="Saito Y."/>
            <person name="Kuwahara H."/>
            <person name="Kozuka-Hata H."/>
            <person name="Shin-I T."/>
            <person name="Minakuchi Y."/>
            <person name="Ohishi K."/>
            <person name="Motoyama A."/>
            <person name="Aizu T."/>
            <person name="Enomoto A."/>
            <person name="Kondo K."/>
            <person name="Tanaka S."/>
            <person name="Hara Y."/>
            <person name="Koshikawa S."/>
            <person name="Sagara H."/>
            <person name="Miura T."/>
            <person name="Yokobori S."/>
            <person name="Miyagawa K."/>
            <person name="Suzuki Y."/>
            <person name="Kubo T."/>
            <person name="Oyama M."/>
            <person name="Kohara Y."/>
            <person name="Fujiyama A."/>
            <person name="Arakawa K."/>
            <person name="Katayama T."/>
            <person name="Toyoda A."/>
            <person name="Kunieda T."/>
        </authorList>
    </citation>
    <scope>NUCLEOTIDE SEQUENCE [LARGE SCALE GENOMIC DNA]</scope>
    <source>
        <strain evidence="10 11">YOKOZUNA-1</strain>
    </source>
</reference>
<comment type="similarity">
    <text evidence="2">Belongs to the paired homeobox family. Bicoid subfamily.</text>
</comment>
<evidence type="ECO:0000259" key="9">
    <source>
        <dbReference type="PROSITE" id="PS50071"/>
    </source>
</evidence>
<dbReference type="InterPro" id="IPR050649">
    <property type="entry name" value="Paired_Homeobox_TFs"/>
</dbReference>
<dbReference type="Pfam" id="PF00046">
    <property type="entry name" value="Homeodomain"/>
    <property type="match status" value="1"/>
</dbReference>
<dbReference type="SUPFAM" id="SSF46689">
    <property type="entry name" value="Homeodomain-like"/>
    <property type="match status" value="1"/>
</dbReference>
<dbReference type="SMART" id="SM00389">
    <property type="entry name" value="HOX"/>
    <property type="match status" value="1"/>
</dbReference>
<dbReference type="PROSITE" id="PS50071">
    <property type="entry name" value="HOMEOBOX_2"/>
    <property type="match status" value="1"/>
</dbReference>
<keyword evidence="3 6" id="KW-0238">DNA-binding</keyword>
<name>A0A1D1V942_RAMVA</name>
<evidence type="ECO:0000256" key="5">
    <source>
        <dbReference type="ARBA" id="ARBA00023242"/>
    </source>
</evidence>
<comment type="caution">
    <text evidence="10">The sequence shown here is derived from an EMBL/GenBank/DDBJ whole genome shotgun (WGS) entry which is preliminary data.</text>
</comment>
<evidence type="ECO:0000256" key="4">
    <source>
        <dbReference type="ARBA" id="ARBA00023155"/>
    </source>
</evidence>
<dbReference type="FunFam" id="1.10.10.60:FF:000223">
    <property type="entry name" value="Goosecoid homeobox 2"/>
    <property type="match status" value="1"/>
</dbReference>
<dbReference type="Gene3D" id="1.10.10.60">
    <property type="entry name" value="Homeodomain-like"/>
    <property type="match status" value="1"/>
</dbReference>
<feature type="domain" description="Homeobox" evidence="9">
    <location>
        <begin position="53"/>
        <end position="113"/>
    </location>
</feature>
<dbReference type="InterPro" id="IPR009057">
    <property type="entry name" value="Homeodomain-like_sf"/>
</dbReference>
<protein>
    <recommendedName>
        <fullName evidence="9">Homeobox domain-containing protein</fullName>
    </recommendedName>
</protein>
<evidence type="ECO:0000256" key="6">
    <source>
        <dbReference type="PROSITE-ProRule" id="PRU00108"/>
    </source>
</evidence>
<organism evidence="10 11">
    <name type="scientific">Ramazzottius varieornatus</name>
    <name type="common">Water bear</name>
    <name type="synonym">Tardigrade</name>
    <dbReference type="NCBI Taxonomy" id="947166"/>
    <lineage>
        <taxon>Eukaryota</taxon>
        <taxon>Metazoa</taxon>
        <taxon>Ecdysozoa</taxon>
        <taxon>Tardigrada</taxon>
        <taxon>Eutardigrada</taxon>
        <taxon>Parachela</taxon>
        <taxon>Hypsibioidea</taxon>
        <taxon>Ramazzottiidae</taxon>
        <taxon>Ramazzottius</taxon>
    </lineage>
</organism>
<dbReference type="EMBL" id="BDGG01000004">
    <property type="protein sequence ID" value="GAU97305.1"/>
    <property type="molecule type" value="Genomic_DNA"/>
</dbReference>
<dbReference type="GO" id="GO:0000977">
    <property type="term" value="F:RNA polymerase II transcription regulatory region sequence-specific DNA binding"/>
    <property type="evidence" value="ECO:0007669"/>
    <property type="project" value="TreeGrafter"/>
</dbReference>
<dbReference type="Proteomes" id="UP000186922">
    <property type="component" value="Unassembled WGS sequence"/>
</dbReference>
<dbReference type="AlphaFoldDB" id="A0A1D1V942"/>
<feature type="region of interest" description="Disordered" evidence="8">
    <location>
        <begin position="108"/>
        <end position="168"/>
    </location>
</feature>
<accession>A0A1D1V942</accession>
<dbReference type="PANTHER" id="PTHR24329">
    <property type="entry name" value="HOMEOBOX PROTEIN ARISTALESS"/>
    <property type="match status" value="1"/>
</dbReference>
<comment type="subcellular location">
    <subcellularLocation>
        <location evidence="1 6 7">Nucleus</location>
    </subcellularLocation>
</comment>
<dbReference type="GO" id="GO:0000981">
    <property type="term" value="F:DNA-binding transcription factor activity, RNA polymerase II-specific"/>
    <property type="evidence" value="ECO:0007669"/>
    <property type="project" value="InterPro"/>
</dbReference>
<dbReference type="CDD" id="cd00086">
    <property type="entry name" value="homeodomain"/>
    <property type="match status" value="1"/>
</dbReference>
<evidence type="ECO:0000256" key="7">
    <source>
        <dbReference type="RuleBase" id="RU000682"/>
    </source>
</evidence>
<dbReference type="STRING" id="947166.A0A1D1V942"/>
<proteinExistence type="inferred from homology"/>
<evidence type="ECO:0000256" key="8">
    <source>
        <dbReference type="SAM" id="MobiDB-lite"/>
    </source>
</evidence>
<dbReference type="InterPro" id="IPR017970">
    <property type="entry name" value="Homeobox_CS"/>
</dbReference>
<feature type="compositionally biased region" description="Basic and acidic residues" evidence="8">
    <location>
        <begin position="133"/>
        <end position="163"/>
    </location>
</feature>
<keyword evidence="5 6" id="KW-0539">Nucleus</keyword>
<keyword evidence="4 6" id="KW-0371">Homeobox</keyword>